<feature type="transmembrane region" description="Helical" evidence="2">
    <location>
        <begin position="6"/>
        <end position="29"/>
    </location>
</feature>
<organism evidence="3 4">
    <name type="scientific">Acanthosepion pharaonis</name>
    <name type="common">Pharaoh cuttlefish</name>
    <name type="synonym">Sepia pharaonis</name>
    <dbReference type="NCBI Taxonomy" id="158019"/>
    <lineage>
        <taxon>Eukaryota</taxon>
        <taxon>Metazoa</taxon>
        <taxon>Spiralia</taxon>
        <taxon>Lophotrochozoa</taxon>
        <taxon>Mollusca</taxon>
        <taxon>Cephalopoda</taxon>
        <taxon>Coleoidea</taxon>
        <taxon>Decapodiformes</taxon>
        <taxon>Sepiida</taxon>
        <taxon>Sepiina</taxon>
        <taxon>Sepiidae</taxon>
        <taxon>Acanthosepion</taxon>
    </lineage>
</organism>
<keyword evidence="4" id="KW-1185">Reference proteome</keyword>
<dbReference type="EMBL" id="CAHIKZ030004879">
    <property type="protein sequence ID" value="CAE1316671.1"/>
    <property type="molecule type" value="Genomic_DNA"/>
</dbReference>
<feature type="transmembrane region" description="Helical" evidence="2">
    <location>
        <begin position="36"/>
        <end position="54"/>
    </location>
</feature>
<feature type="compositionally biased region" description="Basic and acidic residues" evidence="1">
    <location>
        <begin position="196"/>
        <end position="221"/>
    </location>
</feature>
<protein>
    <submittedName>
        <fullName evidence="3">Uncharacterized protein</fullName>
    </submittedName>
</protein>
<name>A0A812E9Y0_ACAPH</name>
<sequence>MTNEGSIIIDIPITFVIGSIVELSVTHCFNTTTTTFTDSIIIMVVVQYYIYQYFPSSVILSLPLLHIPYHNQLPYHNISLLTLFFIHIPYFFLQPPIMHPPSLSLSQHLFSFLLLCPTSSSDPLSCFHILCVFPYPVRFFFLFYQSPLILQFLPRSLFRSLSFLNENKYINKTLSAPSLISVSLDLHRSKCPCPLDHSKTQRTRIQERVGSSEKKADTQGK</sequence>
<dbReference type="Proteomes" id="UP000597762">
    <property type="component" value="Unassembled WGS sequence"/>
</dbReference>
<keyword evidence="2" id="KW-1133">Transmembrane helix</keyword>
<feature type="transmembrane region" description="Helical" evidence="2">
    <location>
        <begin position="74"/>
        <end position="93"/>
    </location>
</feature>
<accession>A0A812E9Y0</accession>
<feature type="region of interest" description="Disordered" evidence="1">
    <location>
        <begin position="195"/>
        <end position="221"/>
    </location>
</feature>
<gene>
    <name evidence="3" type="ORF">SPHA_67349</name>
</gene>
<keyword evidence="2" id="KW-0472">Membrane</keyword>
<evidence type="ECO:0000256" key="2">
    <source>
        <dbReference type="SAM" id="Phobius"/>
    </source>
</evidence>
<reference evidence="3" key="1">
    <citation type="submission" date="2021-01" db="EMBL/GenBank/DDBJ databases">
        <authorList>
            <person name="Li R."/>
            <person name="Bekaert M."/>
        </authorList>
    </citation>
    <scope>NUCLEOTIDE SEQUENCE</scope>
    <source>
        <strain evidence="3">Farmed</strain>
    </source>
</reference>
<proteinExistence type="predicted"/>
<evidence type="ECO:0000256" key="1">
    <source>
        <dbReference type="SAM" id="MobiDB-lite"/>
    </source>
</evidence>
<evidence type="ECO:0000313" key="3">
    <source>
        <dbReference type="EMBL" id="CAE1316671.1"/>
    </source>
</evidence>
<dbReference type="AlphaFoldDB" id="A0A812E9Y0"/>
<keyword evidence="2" id="KW-0812">Transmembrane</keyword>
<comment type="caution">
    <text evidence="3">The sequence shown here is derived from an EMBL/GenBank/DDBJ whole genome shotgun (WGS) entry which is preliminary data.</text>
</comment>
<evidence type="ECO:0000313" key="4">
    <source>
        <dbReference type="Proteomes" id="UP000597762"/>
    </source>
</evidence>